<dbReference type="SUPFAM" id="SSF53218">
    <property type="entry name" value="Molybdenum cofactor biosynthesis proteins"/>
    <property type="match status" value="1"/>
</dbReference>
<organism evidence="4">
    <name type="scientific">candidate division WOR-3 bacterium</name>
    <dbReference type="NCBI Taxonomy" id="2052148"/>
    <lineage>
        <taxon>Bacteria</taxon>
        <taxon>Bacteria division WOR-3</taxon>
    </lineage>
</organism>
<feature type="domain" description="MoaB/Mog" evidence="3">
    <location>
        <begin position="7"/>
        <end position="151"/>
    </location>
</feature>
<dbReference type="InterPro" id="IPR001453">
    <property type="entry name" value="MoaB/Mog_dom"/>
</dbReference>
<name>A0A7V3NUF2_UNCW3</name>
<dbReference type="SMART" id="SM00852">
    <property type="entry name" value="MoCF_biosynth"/>
    <property type="match status" value="1"/>
</dbReference>
<dbReference type="PANTHER" id="PTHR43764:SF1">
    <property type="entry name" value="MOLYBDOPTERIN MOLYBDOTRANSFERASE"/>
    <property type="match status" value="1"/>
</dbReference>
<evidence type="ECO:0000259" key="3">
    <source>
        <dbReference type="SMART" id="SM00852"/>
    </source>
</evidence>
<proteinExistence type="predicted"/>
<reference evidence="4" key="1">
    <citation type="journal article" date="2020" name="mSystems">
        <title>Genome- and Community-Level Interaction Insights into Carbon Utilization and Element Cycling Functions of Hydrothermarchaeota in Hydrothermal Sediment.</title>
        <authorList>
            <person name="Zhou Z."/>
            <person name="Liu Y."/>
            <person name="Xu W."/>
            <person name="Pan J."/>
            <person name="Luo Z.H."/>
            <person name="Li M."/>
        </authorList>
    </citation>
    <scope>NUCLEOTIDE SEQUENCE [LARGE SCALE GENOMIC DNA]</scope>
    <source>
        <strain evidence="4">SpSt-754</strain>
    </source>
</reference>
<comment type="pathway">
    <text evidence="1">Cofactor biosynthesis; molybdopterin biosynthesis.</text>
</comment>
<evidence type="ECO:0000256" key="2">
    <source>
        <dbReference type="ARBA" id="ARBA00023150"/>
    </source>
</evidence>
<dbReference type="UniPathway" id="UPA00344"/>
<protein>
    <submittedName>
        <fullName evidence="4">MogA/MoaB family molybdenum cofactor biosynthesis protein</fullName>
    </submittedName>
</protein>
<dbReference type="Pfam" id="PF00994">
    <property type="entry name" value="MoCF_biosynth"/>
    <property type="match status" value="1"/>
</dbReference>
<dbReference type="AlphaFoldDB" id="A0A7V3NUF2"/>
<dbReference type="NCBIfam" id="TIGR00177">
    <property type="entry name" value="molyb_syn"/>
    <property type="match status" value="1"/>
</dbReference>
<sequence length="172" mass="19063">MIKLRVGVLTVSDKGFRGERVDEGGPLIMKLVRENLDVADIIYKIVPDEMDMIENTLREWSNSDVDLIITTGGTGPSPRDVTPEATMKIIEKRFYGLEILMLLEGLKKTPEAVYSRAVVGSKGETLIINLPGNPKAIMENFPPLFPLIPHLILELKGLKGDHSNEGDRGNRV</sequence>
<accession>A0A7V3NUF2</accession>
<gene>
    <name evidence="4" type="ORF">ENV38_06205</name>
</gene>
<dbReference type="Gene3D" id="3.40.980.10">
    <property type="entry name" value="MoaB/Mog-like domain"/>
    <property type="match status" value="1"/>
</dbReference>
<dbReference type="EMBL" id="DTGD01000232">
    <property type="protein sequence ID" value="HGB36475.1"/>
    <property type="molecule type" value="Genomic_DNA"/>
</dbReference>
<dbReference type="InterPro" id="IPR008284">
    <property type="entry name" value="MoCF_biosynth_CS"/>
</dbReference>
<dbReference type="CDD" id="cd00886">
    <property type="entry name" value="MogA_MoaB"/>
    <property type="match status" value="1"/>
</dbReference>
<dbReference type="PANTHER" id="PTHR43764">
    <property type="entry name" value="MOLYBDENUM COFACTOR BIOSYNTHESIS"/>
    <property type="match status" value="1"/>
</dbReference>
<keyword evidence="2" id="KW-0501">Molybdenum cofactor biosynthesis</keyword>
<dbReference type="PROSITE" id="PS01078">
    <property type="entry name" value="MOCF_BIOSYNTHESIS_1"/>
    <property type="match status" value="1"/>
</dbReference>
<dbReference type="InterPro" id="IPR036425">
    <property type="entry name" value="MoaB/Mog-like_dom_sf"/>
</dbReference>
<evidence type="ECO:0000256" key="1">
    <source>
        <dbReference type="ARBA" id="ARBA00005046"/>
    </source>
</evidence>
<dbReference type="InterPro" id="IPR051920">
    <property type="entry name" value="MPT_Adenylyltrnsfr/MoaC-Rel"/>
</dbReference>
<evidence type="ECO:0000313" key="4">
    <source>
        <dbReference type="EMBL" id="HGB36475.1"/>
    </source>
</evidence>
<dbReference type="GO" id="GO:0006777">
    <property type="term" value="P:Mo-molybdopterin cofactor biosynthetic process"/>
    <property type="evidence" value="ECO:0007669"/>
    <property type="project" value="UniProtKB-KW"/>
</dbReference>
<comment type="caution">
    <text evidence="4">The sequence shown here is derived from an EMBL/GenBank/DDBJ whole genome shotgun (WGS) entry which is preliminary data.</text>
</comment>